<name>A0A484WD25_9ENTR</name>
<dbReference type="NCBIfam" id="NF040884">
    <property type="entry name" value="acetylneur_anom"/>
    <property type="match status" value="1"/>
</dbReference>
<dbReference type="PANTHER" id="PTHR18964">
    <property type="entry name" value="ROK (REPRESSOR, ORF, KINASE) FAMILY"/>
    <property type="match status" value="1"/>
</dbReference>
<dbReference type="InterPro" id="IPR037012">
    <property type="entry name" value="NanQ/TabA/YiaL_sf"/>
</dbReference>
<dbReference type="SUPFAM" id="SSF53067">
    <property type="entry name" value="Actin-like ATPase domain"/>
    <property type="match status" value="1"/>
</dbReference>
<gene>
    <name evidence="2" type="primary">nanK</name>
    <name evidence="2" type="ORF">NCTC12126_00517</name>
</gene>
<dbReference type="Proteomes" id="UP000351155">
    <property type="component" value="Unassembled WGS sequence"/>
</dbReference>
<evidence type="ECO:0000313" key="2">
    <source>
        <dbReference type="EMBL" id="VFS09471.1"/>
    </source>
</evidence>
<dbReference type="Pfam" id="PF00480">
    <property type="entry name" value="ROK"/>
    <property type="match status" value="1"/>
</dbReference>
<dbReference type="GO" id="GO:0019262">
    <property type="term" value="P:N-acetylneuraminate catabolic process"/>
    <property type="evidence" value="ECO:0007669"/>
    <property type="project" value="TreeGrafter"/>
</dbReference>
<keyword evidence="1" id="KW-0119">Carbohydrate metabolism</keyword>
<dbReference type="PANTHER" id="PTHR18964:SF169">
    <property type="entry name" value="N-ACETYLMANNOSAMINE KINASE"/>
    <property type="match status" value="1"/>
</dbReference>
<dbReference type="InterPro" id="IPR049874">
    <property type="entry name" value="ROK_cs"/>
</dbReference>
<dbReference type="SUPFAM" id="SSF51197">
    <property type="entry name" value="Clavaminate synthase-like"/>
    <property type="match status" value="1"/>
</dbReference>
<dbReference type="EC" id="2.7.1.60" evidence="2"/>
<evidence type="ECO:0000313" key="3">
    <source>
        <dbReference type="Proteomes" id="UP000351155"/>
    </source>
</evidence>
<dbReference type="Pfam" id="PF04074">
    <property type="entry name" value="DUF386"/>
    <property type="match status" value="1"/>
</dbReference>
<dbReference type="Gene3D" id="2.60.120.370">
    <property type="entry name" value="YhcH/YjgK/YiaL"/>
    <property type="match status" value="1"/>
</dbReference>
<dbReference type="AlphaFoldDB" id="A0A484WD25"/>
<keyword evidence="2" id="KW-0808">Transferase</keyword>
<dbReference type="NCBIfam" id="TIGR00022">
    <property type="entry name" value="YhcH/YjgK/YiaL family protein"/>
    <property type="match status" value="1"/>
</dbReference>
<accession>A0A484WD25</accession>
<dbReference type="EMBL" id="CAADIW010000003">
    <property type="protein sequence ID" value="VFS09471.1"/>
    <property type="molecule type" value="Genomic_DNA"/>
</dbReference>
<dbReference type="NCBIfam" id="NF003461">
    <property type="entry name" value="PRK05082.1"/>
    <property type="match status" value="1"/>
</dbReference>
<dbReference type="InterPro" id="IPR004375">
    <property type="entry name" value="NanQ/TabA/YiaL"/>
</dbReference>
<protein>
    <submittedName>
        <fullName evidence="2">ROK family protein</fullName>
        <ecNumber evidence="2">2.7.1.60</ecNumber>
    </submittedName>
</protein>
<sequence length="444" mass="45722">MTTLAIDIGGTKLAAARVEGRSITARRECATPASQTPQALQEALRTLIAPLRAQAVRVAVASTGIIHEGVLTSINPSNLGGLAQFPLVASLSAMTDLPVTAINDAQAAAWAEFCVLPDNDDMVFLTVSTGVGGGVVLNGKLQTGRGGLAGHLGHTQTDPAGPLCGCGRRGCVEAIASGRGIAAAAHGELAGLDAKAIFARAAQGDPQARQLVAHSARTLAALIADVKAVTDCQTVVVGGSVGAGRRVFTAGCRISVSAAGCLSGRASGGALSPRCRAVGCRACGSGRHVMILGELPSLASSGLPAHLQHAITLALTARPQEKAPGHYALQGEEIFMNVMQFATQWPEQKQAELHEAYIDIQLLLAGEERILFGVAGAARECGEWHSSEDYQLCSRIEGEQSLVLQPGMFVVFMPGEPHKPGCAVASTGEIKKAVMKVRASLLTA</sequence>
<dbReference type="Gene3D" id="3.30.420.40">
    <property type="match status" value="2"/>
</dbReference>
<dbReference type="GO" id="GO:0009384">
    <property type="term" value="F:N-acylmannosamine kinase activity"/>
    <property type="evidence" value="ECO:0007669"/>
    <property type="project" value="UniProtKB-EC"/>
</dbReference>
<dbReference type="InterPro" id="IPR043129">
    <property type="entry name" value="ATPase_NBD"/>
</dbReference>
<dbReference type="PROSITE" id="PS01125">
    <property type="entry name" value="ROK"/>
    <property type="match status" value="1"/>
</dbReference>
<dbReference type="InterPro" id="IPR000600">
    <property type="entry name" value="ROK"/>
</dbReference>
<organism evidence="2 3">
    <name type="scientific">Enterobacter cancerogenus</name>
    <dbReference type="NCBI Taxonomy" id="69218"/>
    <lineage>
        <taxon>Bacteria</taxon>
        <taxon>Pseudomonadati</taxon>
        <taxon>Pseudomonadota</taxon>
        <taxon>Gammaproteobacteria</taxon>
        <taxon>Enterobacterales</taxon>
        <taxon>Enterobacteriaceae</taxon>
        <taxon>Enterobacter</taxon>
        <taxon>Enterobacter cloacae complex</taxon>
    </lineage>
</organism>
<reference evidence="2 3" key="1">
    <citation type="submission" date="2019-03" db="EMBL/GenBank/DDBJ databases">
        <authorList>
            <consortium name="Pathogen Informatics"/>
        </authorList>
    </citation>
    <scope>NUCLEOTIDE SEQUENCE [LARGE SCALE GENOMIC DNA]</scope>
    <source>
        <strain evidence="2 3">NCTC12126</strain>
    </source>
</reference>
<evidence type="ECO:0000256" key="1">
    <source>
        <dbReference type="ARBA" id="ARBA00023277"/>
    </source>
</evidence>
<dbReference type="InterPro" id="IPR049827">
    <property type="entry name" value="NanQ"/>
</dbReference>
<proteinExistence type="predicted"/>